<comment type="caution">
    <text evidence="3">The sequence shown here is derived from an EMBL/GenBank/DDBJ whole genome shotgun (WGS) entry which is preliminary data.</text>
</comment>
<evidence type="ECO:0000313" key="3">
    <source>
        <dbReference type="EMBL" id="MDP0588199.1"/>
    </source>
</evidence>
<accession>A0AA90NPQ1</accession>
<gene>
    <name evidence="3" type="ORF">QS748_02950</name>
</gene>
<feature type="coiled-coil region" evidence="1">
    <location>
        <begin position="192"/>
        <end position="219"/>
    </location>
</feature>
<dbReference type="EMBL" id="JASXSV010000003">
    <property type="protein sequence ID" value="MDP0588199.1"/>
    <property type="molecule type" value="Genomic_DNA"/>
</dbReference>
<keyword evidence="4" id="KW-1185">Reference proteome</keyword>
<evidence type="ECO:0008006" key="5">
    <source>
        <dbReference type="Google" id="ProtNLM"/>
    </source>
</evidence>
<dbReference type="AlphaFoldDB" id="A0AA90NPQ1"/>
<evidence type="ECO:0000256" key="2">
    <source>
        <dbReference type="SAM" id="MobiDB-lite"/>
    </source>
</evidence>
<evidence type="ECO:0000313" key="4">
    <source>
        <dbReference type="Proteomes" id="UP001178148"/>
    </source>
</evidence>
<name>A0AA90NPQ1_9GAMM</name>
<reference evidence="3 4" key="1">
    <citation type="journal article" date="2023" name="bioRxiv">
        <title>An intranuclear bacterial parasite of deep-sea mussels expresses apoptosis inhibitors acquired from its host.</title>
        <authorList>
            <person name="Gonzalez Porras M.A."/>
            <person name="Assie A."/>
            <person name="Tietjen M."/>
            <person name="Violette M."/>
            <person name="Kleiner M."/>
            <person name="Gruber-Vodicka H."/>
            <person name="Dubilier N."/>
            <person name="Leisch N."/>
        </authorList>
    </citation>
    <scope>NUCLEOTIDE SEQUENCE [LARGE SCALE GENOMIC DNA]</scope>
    <source>
        <strain evidence="3">IAP13</strain>
    </source>
</reference>
<dbReference type="Proteomes" id="UP001178148">
    <property type="component" value="Unassembled WGS sequence"/>
</dbReference>
<proteinExistence type="predicted"/>
<protein>
    <recommendedName>
        <fullName evidence="5">Mitochondria-eating protein C-terminal domain-containing protein</fullName>
    </recommendedName>
</protein>
<organism evidence="3 4">
    <name type="scientific">Candidatus Endonucleibacter bathymodioli</name>
    <dbReference type="NCBI Taxonomy" id="539814"/>
    <lineage>
        <taxon>Bacteria</taxon>
        <taxon>Pseudomonadati</taxon>
        <taxon>Pseudomonadota</taxon>
        <taxon>Gammaproteobacteria</taxon>
        <taxon>Oceanospirillales</taxon>
        <taxon>Endozoicomonadaceae</taxon>
        <taxon>Candidatus Endonucleibacter</taxon>
    </lineage>
</organism>
<keyword evidence="1" id="KW-0175">Coiled coil</keyword>
<evidence type="ECO:0000256" key="1">
    <source>
        <dbReference type="SAM" id="Coils"/>
    </source>
</evidence>
<feature type="region of interest" description="Disordered" evidence="2">
    <location>
        <begin position="139"/>
        <end position="158"/>
    </location>
</feature>
<sequence length="681" mass="77304">MKITSKTANEISTAISDGLFKIDDKKKAITASLGGRNVVALVLDKQELSNVRYTENNKAAHDLYRAYQKNKKSKPISHRRVKRHDVRRGPLATLFTLFKKAKKALGFDRLDVFNNKTHQTHNLKREIQHLTAQMRAPDLNRTGMGKDANSKNQDGGVIPNMENIKLRSQAALYSNPATGNIIYAKTKTKSAFKETNEKILDLMQRTESLEDRISKLESTYTYPSPNPRSTDIASKMKYWNKRREDASTYLSKISGRKMAEGNPAITDLSDKNRPMKIAERYSELYDNEWTDFMATCQSKTDLTEKKIIALSLQLLMIAKEVCQNNPELTFDNKEAIILKEIKHTVNNLNLPDNDIKPYINKCTNVCTYMLKQSPPMLFGEIPQAGNDFPKNVYREYTTNGSKVDYVVWPPLYLHEGGPLLNKGVAQPIATATQTKTDFKETNETVLQQIKETEMMEARIPTYSDNSVYEYLPPNPGNTGLQTRTNYWTKRLNAAKDEMSRIASIRTHEDNPDIALLDDENRPTLLGERLSGLYDNEWTDALEFITDNNGSLTEEQSTQVLFSSIMTTSDVCRNNKDSTSTDKEEKILKAIMKEFNSINLSGDKIKTYIQKSINICTNMLIQTPPLTFGEIPKKGTDLNKDHYKEFTCSGTKISYMVFPALHLHKNGPLITKGVVQPIKTKK</sequence>